<dbReference type="Gene3D" id="1.25.40.390">
    <property type="match status" value="1"/>
</dbReference>
<dbReference type="InterPro" id="IPR033985">
    <property type="entry name" value="SusD-like_N"/>
</dbReference>
<evidence type="ECO:0000256" key="4">
    <source>
        <dbReference type="ARBA" id="ARBA00023136"/>
    </source>
</evidence>
<organism evidence="8 9">
    <name type="scientific">Arenibacter palladensis</name>
    <dbReference type="NCBI Taxonomy" id="237373"/>
    <lineage>
        <taxon>Bacteria</taxon>
        <taxon>Pseudomonadati</taxon>
        <taxon>Bacteroidota</taxon>
        <taxon>Flavobacteriia</taxon>
        <taxon>Flavobacteriales</taxon>
        <taxon>Flavobacteriaceae</taxon>
        <taxon>Arenibacter</taxon>
    </lineage>
</organism>
<dbReference type="Pfam" id="PF14322">
    <property type="entry name" value="SusD-like_3"/>
    <property type="match status" value="1"/>
</dbReference>
<name>A0A1M4SU61_9FLAO</name>
<dbReference type="RefSeq" id="WP_072859748.1">
    <property type="nucleotide sequence ID" value="NZ_FQUX01000001.1"/>
</dbReference>
<evidence type="ECO:0000256" key="2">
    <source>
        <dbReference type="ARBA" id="ARBA00006275"/>
    </source>
</evidence>
<dbReference type="AlphaFoldDB" id="A0A1M4SU61"/>
<keyword evidence="3" id="KW-0732">Signal</keyword>
<feature type="domain" description="SusD-like N-terminal" evidence="7">
    <location>
        <begin position="113"/>
        <end position="238"/>
    </location>
</feature>
<keyword evidence="5" id="KW-0998">Cell outer membrane</keyword>
<dbReference type="Pfam" id="PF07980">
    <property type="entry name" value="SusD_RagB"/>
    <property type="match status" value="1"/>
</dbReference>
<evidence type="ECO:0000256" key="5">
    <source>
        <dbReference type="ARBA" id="ARBA00023237"/>
    </source>
</evidence>
<dbReference type="InterPro" id="IPR011990">
    <property type="entry name" value="TPR-like_helical_dom_sf"/>
</dbReference>
<evidence type="ECO:0000259" key="7">
    <source>
        <dbReference type="Pfam" id="PF14322"/>
    </source>
</evidence>
<keyword evidence="4" id="KW-0472">Membrane</keyword>
<reference evidence="9" key="1">
    <citation type="submission" date="2016-11" db="EMBL/GenBank/DDBJ databases">
        <authorList>
            <person name="Varghese N."/>
            <person name="Submissions S."/>
        </authorList>
    </citation>
    <scope>NUCLEOTIDE SEQUENCE [LARGE SCALE GENOMIC DNA]</scope>
    <source>
        <strain evidence="9">DSM 17539</strain>
    </source>
</reference>
<gene>
    <name evidence="8" type="ORF">SAMN03080594_10130</name>
</gene>
<proteinExistence type="inferred from homology"/>
<dbReference type="OrthoDB" id="5694214at2"/>
<accession>A0A1M4SU61</accession>
<dbReference type="SUPFAM" id="SSF48452">
    <property type="entry name" value="TPR-like"/>
    <property type="match status" value="1"/>
</dbReference>
<sequence length="616" mass="70204">MKNLIKSTRTFLALTLLSSVTIGLNSCNDDILELTPLDRISETAVFTDEVFLTNYVNGNYRGIRQHFNPDAGGYEGLTDIATFQDQTIQYSSSAVSYREGNLTPDVVENLTRVIDNNGNSHLWKNSYEYIRRINVFFENTEGSTELNEDRLRVLTGESAFQRAYIYFELLRHFGGVPLLTTSVALEESESTPVTRATYAEVAQFVLDELDRSAQLLAGEDMQTGRASQGAALALKARLLMYMASPLNNPSNDISKWQAAEAAHEAVFALGYSLHPDHEAIQRKPIKTDEVIFGREYTIQNGTESVAFGIAWGYNYDFWPAGFDAQQKQVPTQRFVNMHQMTNGEYPYLDENFTLNPASGHDPQNPFVNRDPRFYFNILYPDAPVNLVDGGRSTQRTYEYWEDANPNIPNENPTEVDPINGQVLYDFGRDSRSYWVEGRTPFHWNVQTGYIFNKLLDFNGPRADTQYEYNNVSTFIRLAEMYLNYAEIQIALGNEDEARTYINMVRSRPSVNMPPITATGAELIKVYRNERAVELALEDHRFWDLLRWKAGPGNIDINPVNGLKSVTKDWSDGGKLSFEYGPIVEQREPWPGDYYYLLPIPRDEINRTGIEQNPGYQ</sequence>
<evidence type="ECO:0000313" key="9">
    <source>
        <dbReference type="Proteomes" id="UP000184406"/>
    </source>
</evidence>
<evidence type="ECO:0000313" key="8">
    <source>
        <dbReference type="EMBL" id="SHE35746.1"/>
    </source>
</evidence>
<comment type="subcellular location">
    <subcellularLocation>
        <location evidence="1">Cell outer membrane</location>
    </subcellularLocation>
</comment>
<comment type="similarity">
    <text evidence="2">Belongs to the SusD family.</text>
</comment>
<evidence type="ECO:0000256" key="1">
    <source>
        <dbReference type="ARBA" id="ARBA00004442"/>
    </source>
</evidence>
<dbReference type="Proteomes" id="UP000184406">
    <property type="component" value="Unassembled WGS sequence"/>
</dbReference>
<evidence type="ECO:0000259" key="6">
    <source>
        <dbReference type="Pfam" id="PF07980"/>
    </source>
</evidence>
<dbReference type="InterPro" id="IPR012944">
    <property type="entry name" value="SusD_RagB_dom"/>
</dbReference>
<dbReference type="GO" id="GO:0009279">
    <property type="term" value="C:cell outer membrane"/>
    <property type="evidence" value="ECO:0007669"/>
    <property type="project" value="UniProtKB-SubCell"/>
</dbReference>
<dbReference type="EMBL" id="FQUX01000001">
    <property type="protein sequence ID" value="SHE35746.1"/>
    <property type="molecule type" value="Genomic_DNA"/>
</dbReference>
<protein>
    <submittedName>
        <fullName evidence="8">Starch-binding associating with outer membrane</fullName>
    </submittedName>
</protein>
<evidence type="ECO:0000256" key="3">
    <source>
        <dbReference type="ARBA" id="ARBA00022729"/>
    </source>
</evidence>
<feature type="domain" description="RagB/SusD" evidence="6">
    <location>
        <begin position="325"/>
        <end position="615"/>
    </location>
</feature>
<keyword evidence="9" id="KW-1185">Reference proteome</keyword>